<dbReference type="Gene3D" id="3.90.550.10">
    <property type="entry name" value="Spore Coat Polysaccharide Biosynthesis Protein SpsA, Chain A"/>
    <property type="match status" value="1"/>
</dbReference>
<evidence type="ECO:0000256" key="10">
    <source>
        <dbReference type="ARBA" id="ARBA00022989"/>
    </source>
</evidence>
<keyword evidence="20" id="KW-1185">Reference proteome</keyword>
<evidence type="ECO:0000256" key="2">
    <source>
        <dbReference type="ARBA" id="ARBA00004323"/>
    </source>
</evidence>
<sequence>MNSQAQNNGAIQRRGSSGGSLTTSSSKRVGPTTNPRTLGVPKPPRSRAPQSQSPTLLIFRTIGVIIILVSLIWFYLLYRIVSDFGGLKPSSQVARPPVFNPHDVSRLEWMLKMKLEAKAPLLDVQMMDSPVLVITYKRSEYLDRALWKVFEHHPAHAVQRGGKIRGQGSENTGRVIGSPIIVSQDGYDAAVRAVIETYRNLFERKLGIPLYHIQHAQAEISEESYSWTEWEVPYKRLAVHYGWALEQLFSGNAYQVKKRQHTRNIPTPPLPKRAIILEEDIEISRDFFSLMNATADILDKDDTLLAVSAYNDNGNENHVLDHKRLVRSDFFPGLGWMINRQTWEGSTQHLDAALKDRWPSGFWDDWIRESNVRRGRQVLRPEISRSFHFGNVKGASDSESAIKLSKIQLDEINVRWEQQDLSYLDPNVFASQYWNRVAAAVSVDTDIEAKKLVARQDVRIQYSDWKQFKALAKSFGIMEDEKAGIPRTAYEGIVEVRYGAGDYFVYLTPPFLNEAKPVDFGTKAWADFSKEALLQRLQITDKADDFHLW</sequence>
<comment type="cofactor">
    <cofactor evidence="1">
        <name>Mn(2+)</name>
        <dbReference type="ChEBI" id="CHEBI:29035"/>
    </cofactor>
</comment>
<evidence type="ECO:0000256" key="1">
    <source>
        <dbReference type="ARBA" id="ARBA00001936"/>
    </source>
</evidence>
<comment type="catalytic activity">
    <reaction evidence="16">
        <text>N(4)-(alpha-D-Man-(1-&gt;3)-[alpha-D-Man-(1-&gt;3)-[alpha-D-Man-(1-&gt;6)]-alpha-D-Man-(1-&gt;6)]-beta-D-Man-(1-&gt;4)-beta-D-GlcNAc-(1-&gt;4)-beta-D-GlcNAc)-L-asparaginyl-[protein] (N-glucan mannose isomer 5A1,2) + UDP-N-acetyl-alpha-D-glucosamine = N(4)-{beta-D-GlcNAc-(1-&gt;2)-alpha-D-Man-(1-&gt;3)-[alpha-D-Man-(1-&gt;3)-[alpha-D-Man-(1-&gt;6)]-alpha-D-Man-(1-&gt;6)]-beta-D-Man-(1-&gt;4)-beta-D-GlcNAc-(1-&gt;4)-beta-D-GlcNAc}-L-asparaginyl-[protein] + UDP + H(+)</text>
        <dbReference type="Rhea" id="RHEA:11456"/>
        <dbReference type="Rhea" id="RHEA-COMP:14367"/>
        <dbReference type="Rhea" id="RHEA-COMP:14368"/>
        <dbReference type="ChEBI" id="CHEBI:15378"/>
        <dbReference type="ChEBI" id="CHEBI:57705"/>
        <dbReference type="ChEBI" id="CHEBI:58223"/>
        <dbReference type="ChEBI" id="CHEBI:59087"/>
        <dbReference type="ChEBI" id="CHEBI:60625"/>
        <dbReference type="EC" id="2.4.1.101"/>
    </reaction>
</comment>
<keyword evidence="11" id="KW-0333">Golgi apparatus</keyword>
<dbReference type="EC" id="2.4.1.101" evidence="14"/>
<evidence type="ECO:0000256" key="11">
    <source>
        <dbReference type="ARBA" id="ARBA00023034"/>
    </source>
</evidence>
<evidence type="ECO:0000256" key="15">
    <source>
        <dbReference type="ARBA" id="ARBA00041712"/>
    </source>
</evidence>
<dbReference type="Proteomes" id="UP001530400">
    <property type="component" value="Unassembled WGS sequence"/>
</dbReference>
<dbReference type="PANTHER" id="PTHR10468:SF0">
    <property type="entry name" value="ALPHA-1,3-MANNOSYL-GLYCOPROTEIN 2-BETA-N-ACETYLGLUCOSAMINYLTRANSFERASE"/>
    <property type="match status" value="1"/>
</dbReference>
<dbReference type="Pfam" id="PF03071">
    <property type="entry name" value="GNT-I"/>
    <property type="match status" value="1"/>
</dbReference>
<comment type="subcellular location">
    <subcellularLocation>
        <location evidence="2">Golgi apparatus membrane</location>
        <topology evidence="2">Single-pass type II membrane protein</topology>
    </subcellularLocation>
</comment>
<evidence type="ECO:0000256" key="12">
    <source>
        <dbReference type="ARBA" id="ARBA00023136"/>
    </source>
</evidence>
<organism evidence="19 20">
    <name type="scientific">Cyclotella atomus</name>
    <dbReference type="NCBI Taxonomy" id="382360"/>
    <lineage>
        <taxon>Eukaryota</taxon>
        <taxon>Sar</taxon>
        <taxon>Stramenopiles</taxon>
        <taxon>Ochrophyta</taxon>
        <taxon>Bacillariophyta</taxon>
        <taxon>Coscinodiscophyceae</taxon>
        <taxon>Thalassiosirophycidae</taxon>
        <taxon>Stephanodiscales</taxon>
        <taxon>Stephanodiscaceae</taxon>
        <taxon>Cyclotella</taxon>
    </lineage>
</organism>
<evidence type="ECO:0000256" key="6">
    <source>
        <dbReference type="ARBA" id="ARBA00022679"/>
    </source>
</evidence>
<dbReference type="InterPro" id="IPR004139">
    <property type="entry name" value="Glyco_trans_13"/>
</dbReference>
<dbReference type="GO" id="GO:0003827">
    <property type="term" value="F:alpha-1,3-mannosylglycoprotein 2-beta-N-acetylglucosaminyltransferase activity"/>
    <property type="evidence" value="ECO:0007669"/>
    <property type="project" value="UniProtKB-EC"/>
</dbReference>
<accession>A0ABD3PJ59</accession>
<evidence type="ECO:0000256" key="8">
    <source>
        <dbReference type="ARBA" id="ARBA00022723"/>
    </source>
</evidence>
<evidence type="ECO:0000256" key="5">
    <source>
        <dbReference type="ARBA" id="ARBA00022676"/>
    </source>
</evidence>
<evidence type="ECO:0000313" key="20">
    <source>
        <dbReference type="Proteomes" id="UP001530400"/>
    </source>
</evidence>
<evidence type="ECO:0000256" key="16">
    <source>
        <dbReference type="ARBA" id="ARBA00049421"/>
    </source>
</evidence>
<dbReference type="PANTHER" id="PTHR10468">
    <property type="entry name" value="PROTEIN O-LINKED-MANNOSE BETA-1,2-N-ACETYLGLUCOSAMINYLTRANSFERASE 1/ALPHA-1,3-MANNOSYL-GLYCOPROTEIN 2-BETA-N-ACETYLGLUCOSAMINYLTRANSFERASE"/>
    <property type="match status" value="1"/>
</dbReference>
<keyword evidence="10 18" id="KW-1133">Transmembrane helix</keyword>
<keyword evidence="12 18" id="KW-0472">Membrane</keyword>
<evidence type="ECO:0000256" key="3">
    <source>
        <dbReference type="ARBA" id="ARBA00004922"/>
    </source>
</evidence>
<keyword evidence="7 18" id="KW-0812">Transmembrane</keyword>
<dbReference type="AlphaFoldDB" id="A0ABD3PJ59"/>
<evidence type="ECO:0000256" key="4">
    <source>
        <dbReference type="ARBA" id="ARBA00006492"/>
    </source>
</evidence>
<feature type="transmembrane region" description="Helical" evidence="18">
    <location>
        <begin position="57"/>
        <end position="78"/>
    </location>
</feature>
<evidence type="ECO:0000256" key="17">
    <source>
        <dbReference type="SAM" id="MobiDB-lite"/>
    </source>
</evidence>
<evidence type="ECO:0000313" key="19">
    <source>
        <dbReference type="EMBL" id="KAL3788105.1"/>
    </source>
</evidence>
<evidence type="ECO:0000256" key="9">
    <source>
        <dbReference type="ARBA" id="ARBA00022968"/>
    </source>
</evidence>
<comment type="pathway">
    <text evidence="3">Protein modification; protein glycosylation.</text>
</comment>
<comment type="similarity">
    <text evidence="4">Belongs to the glycosyltransferase 13 family.</text>
</comment>
<dbReference type="InterPro" id="IPR052261">
    <property type="entry name" value="Glycosyltransferase_13"/>
</dbReference>
<keyword evidence="8" id="KW-0479">Metal-binding</keyword>
<comment type="caution">
    <text evidence="19">The sequence shown here is derived from an EMBL/GenBank/DDBJ whole genome shotgun (WGS) entry which is preliminary data.</text>
</comment>
<evidence type="ECO:0000256" key="18">
    <source>
        <dbReference type="SAM" id="Phobius"/>
    </source>
</evidence>
<proteinExistence type="inferred from homology"/>
<dbReference type="GO" id="GO:0046872">
    <property type="term" value="F:metal ion binding"/>
    <property type="evidence" value="ECO:0007669"/>
    <property type="project" value="UniProtKB-KW"/>
</dbReference>
<keyword evidence="13" id="KW-0464">Manganese</keyword>
<keyword evidence="5" id="KW-0328">Glycosyltransferase</keyword>
<evidence type="ECO:0000256" key="13">
    <source>
        <dbReference type="ARBA" id="ARBA00023211"/>
    </source>
</evidence>
<keyword evidence="9" id="KW-0735">Signal-anchor</keyword>
<feature type="compositionally biased region" description="Polar residues" evidence="17">
    <location>
        <begin position="1"/>
        <end position="10"/>
    </location>
</feature>
<reference evidence="19 20" key="1">
    <citation type="submission" date="2024-10" db="EMBL/GenBank/DDBJ databases">
        <title>Updated reference genomes for cyclostephanoid diatoms.</title>
        <authorList>
            <person name="Roberts W.R."/>
            <person name="Alverson A.J."/>
        </authorList>
    </citation>
    <scope>NUCLEOTIDE SEQUENCE [LARGE SCALE GENOMIC DNA]</scope>
    <source>
        <strain evidence="19 20">AJA010-31</strain>
    </source>
</reference>
<feature type="region of interest" description="Disordered" evidence="17">
    <location>
        <begin position="1"/>
        <end position="51"/>
    </location>
</feature>
<keyword evidence="6" id="KW-0808">Transferase</keyword>
<name>A0ABD3PJ59_9STRA</name>
<evidence type="ECO:0000256" key="14">
    <source>
        <dbReference type="ARBA" id="ARBA00038949"/>
    </source>
</evidence>
<protein>
    <recommendedName>
        <fullName evidence="14">alpha-1,3-mannosyl-glycoprotein 2-beta-N-acetylglucosaminyltransferase</fullName>
        <ecNumber evidence="14">2.4.1.101</ecNumber>
    </recommendedName>
    <alternativeName>
        <fullName evidence="15">N-glycosyl-oligosaccharide-glycoprotein N-acetylglucosaminyltransferase I</fullName>
    </alternativeName>
</protein>
<dbReference type="InterPro" id="IPR029044">
    <property type="entry name" value="Nucleotide-diphossugar_trans"/>
</dbReference>
<evidence type="ECO:0000256" key="7">
    <source>
        <dbReference type="ARBA" id="ARBA00022692"/>
    </source>
</evidence>
<dbReference type="EMBL" id="JALLPJ020000581">
    <property type="protein sequence ID" value="KAL3788105.1"/>
    <property type="molecule type" value="Genomic_DNA"/>
</dbReference>
<dbReference type="Gene3D" id="3.10.180.20">
    <property type="entry name" value="N-Acetylglucosaminyltransferase I, Domain 2"/>
    <property type="match status" value="1"/>
</dbReference>
<gene>
    <name evidence="19" type="ORF">ACHAWO_010709</name>
</gene>
<dbReference type="GO" id="GO:0000139">
    <property type="term" value="C:Golgi membrane"/>
    <property type="evidence" value="ECO:0007669"/>
    <property type="project" value="UniProtKB-SubCell"/>
</dbReference>
<dbReference type="SUPFAM" id="SSF53448">
    <property type="entry name" value="Nucleotide-diphospho-sugar transferases"/>
    <property type="match status" value="1"/>
</dbReference>